<protein>
    <submittedName>
        <fullName evidence="1">Uncharacterized protein</fullName>
    </submittedName>
</protein>
<proteinExistence type="predicted"/>
<evidence type="ECO:0000313" key="3">
    <source>
        <dbReference type="EMBL" id="BCE91875.1"/>
    </source>
</evidence>
<name>A0A809X415_9BRAD</name>
<dbReference type="EMBL" id="AP023099">
    <property type="protein sequence ID" value="BCE91875.1"/>
    <property type="molecule type" value="Genomic_DNA"/>
</dbReference>
<gene>
    <name evidence="3" type="ORF">XF10B_46730</name>
    <name evidence="1" type="ORF">XF1B_47750</name>
    <name evidence="2" type="ORF">XF4B_47080</name>
</gene>
<evidence type="ECO:0000313" key="2">
    <source>
        <dbReference type="EMBL" id="BCE48359.1"/>
    </source>
</evidence>
<dbReference type="EMBL" id="AP023094">
    <property type="protein sequence ID" value="BCE48359.1"/>
    <property type="molecule type" value="Genomic_DNA"/>
</dbReference>
<reference evidence="3" key="2">
    <citation type="submission" date="2020-05" db="EMBL/GenBank/DDBJ databases">
        <title>Complete genome sequence of Bradyrhizobium diazoefficiens XF10 isolated from soybean nodule.</title>
        <authorList>
            <person name="Noda R."/>
            <person name="Kakizaki K."/>
            <person name="Minamisawa K."/>
        </authorList>
    </citation>
    <scope>NUCLEOTIDE SEQUENCE</scope>
    <source>
        <strain evidence="3">XF10</strain>
    </source>
</reference>
<sequence length="81" mass="9224">MPITIVHDGSSFPEPAENCCFCFGLTRHWHRRSDVAVGEQCAPVRKVKEIPTKQDWLASVRARTPRRVGEIDMAYIKRIAS</sequence>
<dbReference type="AlphaFoldDB" id="A0A809X415"/>
<reference evidence="2" key="3">
    <citation type="submission" date="2020-05" db="EMBL/GenBank/DDBJ databases">
        <title>Complete genome sequence of Bradyrhizobium diazoefficiens XF4 isolated from soybean nodule.</title>
        <authorList>
            <person name="Noda R."/>
            <person name="Kakizaki K."/>
            <person name="Minamisawa K."/>
        </authorList>
    </citation>
    <scope>NUCLEOTIDE SEQUENCE</scope>
    <source>
        <strain evidence="2">XF4</strain>
    </source>
</reference>
<reference evidence="1" key="1">
    <citation type="submission" date="2020-05" db="EMBL/GenBank/DDBJ databases">
        <title>Complete genome sequence of Bradyrhizobium diazoefficiens XF1 isolated from soybean nodule.</title>
        <authorList>
            <person name="Noda R."/>
            <person name="Kakizaki K."/>
            <person name="Minamisawa K."/>
        </authorList>
    </citation>
    <scope>NUCLEOTIDE SEQUENCE</scope>
    <source>
        <strain evidence="1">XF1</strain>
    </source>
</reference>
<evidence type="ECO:0000313" key="1">
    <source>
        <dbReference type="EMBL" id="BCE22094.1"/>
    </source>
</evidence>
<organism evidence="1">
    <name type="scientific">Bradyrhizobium diazoefficiens</name>
    <dbReference type="NCBI Taxonomy" id="1355477"/>
    <lineage>
        <taxon>Bacteria</taxon>
        <taxon>Pseudomonadati</taxon>
        <taxon>Pseudomonadota</taxon>
        <taxon>Alphaproteobacteria</taxon>
        <taxon>Hyphomicrobiales</taxon>
        <taxon>Nitrobacteraceae</taxon>
        <taxon>Bradyrhizobium</taxon>
    </lineage>
</organism>
<dbReference type="EMBL" id="AP023091">
    <property type="protein sequence ID" value="BCE22094.1"/>
    <property type="molecule type" value="Genomic_DNA"/>
</dbReference>
<accession>A0A809X415</accession>